<sequence length="63" mass="7158">MRKAESFTVEEAVLGNVILDRETMVYRLDWVPLGLRLHYEGLDSRRDLPRGGGDRRCNGSSPP</sequence>
<protein>
    <submittedName>
        <fullName evidence="2">Uncharacterized protein</fullName>
    </submittedName>
</protein>
<proteinExistence type="predicted"/>
<evidence type="ECO:0000313" key="2">
    <source>
        <dbReference type="EMBL" id="VFK78158.1"/>
    </source>
</evidence>
<gene>
    <name evidence="2" type="ORF">BECKSD772D_GA0070982_100825</name>
</gene>
<feature type="region of interest" description="Disordered" evidence="1">
    <location>
        <begin position="43"/>
        <end position="63"/>
    </location>
</feature>
<organism evidence="2">
    <name type="scientific">Candidatus Kentrum sp. SD</name>
    <dbReference type="NCBI Taxonomy" id="2126332"/>
    <lineage>
        <taxon>Bacteria</taxon>
        <taxon>Pseudomonadati</taxon>
        <taxon>Pseudomonadota</taxon>
        <taxon>Gammaproteobacteria</taxon>
        <taxon>Candidatus Kentrum</taxon>
    </lineage>
</organism>
<dbReference type="AlphaFoldDB" id="A0A451BIT5"/>
<feature type="compositionally biased region" description="Basic and acidic residues" evidence="1">
    <location>
        <begin position="43"/>
        <end position="57"/>
    </location>
</feature>
<accession>A0A451BIT5</accession>
<name>A0A451BIT5_9GAMM</name>
<dbReference type="EMBL" id="CAADHB010000008">
    <property type="protein sequence ID" value="VFK78158.1"/>
    <property type="molecule type" value="Genomic_DNA"/>
</dbReference>
<evidence type="ECO:0000256" key="1">
    <source>
        <dbReference type="SAM" id="MobiDB-lite"/>
    </source>
</evidence>
<reference evidence="2" key="1">
    <citation type="submission" date="2019-02" db="EMBL/GenBank/DDBJ databases">
        <authorList>
            <person name="Gruber-Vodicka R. H."/>
            <person name="Seah K. B. B."/>
        </authorList>
    </citation>
    <scope>NUCLEOTIDE SEQUENCE</scope>
    <source>
        <strain evidence="2">BECK_S127</strain>
    </source>
</reference>